<gene>
    <name evidence="1" type="ORF">OOU_Y34scaffold00514g110</name>
</gene>
<accession>A0AA97NZF4</accession>
<dbReference type="Proteomes" id="UP000011086">
    <property type="component" value="Unassembled WGS sequence"/>
</dbReference>
<protein>
    <submittedName>
        <fullName evidence="1">Uncharacterized protein</fullName>
    </submittedName>
</protein>
<organism evidence="1">
    <name type="scientific">Pyricularia oryzae (strain Y34)</name>
    <name type="common">Rice blast fungus</name>
    <name type="synonym">Magnaporthe oryzae</name>
    <dbReference type="NCBI Taxonomy" id="1143189"/>
    <lineage>
        <taxon>Eukaryota</taxon>
        <taxon>Fungi</taxon>
        <taxon>Dikarya</taxon>
        <taxon>Ascomycota</taxon>
        <taxon>Pezizomycotina</taxon>
        <taxon>Sordariomycetes</taxon>
        <taxon>Sordariomycetidae</taxon>
        <taxon>Magnaporthales</taxon>
        <taxon>Pyriculariaceae</taxon>
        <taxon>Pyricularia</taxon>
    </lineage>
</organism>
<dbReference type="EMBL" id="JH793994">
    <property type="protein sequence ID" value="ELQ39193.1"/>
    <property type="molecule type" value="Genomic_DNA"/>
</dbReference>
<sequence length="169" mass="18463">MNVPKAKGGRGVRILLKVSEVSVAQETSSLATWADTGLDETREMGKWPSQHRTISLQLHAERSNFSQRKIAQTAAVQDSAAIHSSLGSTAYCACLRPASNSLVANPRLSVYYGSHDHGYANLLNMRCNMSAPPEVEADYHSTTCIIQNVGLCYRWALSCFSSLDTNVDQ</sequence>
<evidence type="ECO:0000313" key="1">
    <source>
        <dbReference type="EMBL" id="ELQ39193.1"/>
    </source>
</evidence>
<reference evidence="1" key="1">
    <citation type="journal article" date="2012" name="PLoS Genet.">
        <title>Comparative analysis of the genomes of two field isolates of the rice blast fungus Magnaporthe oryzae.</title>
        <authorList>
            <person name="Xue M."/>
            <person name="Yang J."/>
            <person name="Li Z."/>
            <person name="Hu S."/>
            <person name="Yao N."/>
            <person name="Dean R.A."/>
            <person name="Zhao W."/>
            <person name="Shen M."/>
            <person name="Zhang H."/>
            <person name="Li C."/>
            <person name="Liu L."/>
            <person name="Cao L."/>
            <person name="Xu X."/>
            <person name="Xing Y."/>
            <person name="Hsiang T."/>
            <person name="Zhang Z."/>
            <person name="Xu J.R."/>
            <person name="Peng Y.L."/>
        </authorList>
    </citation>
    <scope>NUCLEOTIDE SEQUENCE</scope>
    <source>
        <strain evidence="1">Y34</strain>
    </source>
</reference>
<proteinExistence type="predicted"/>
<name>A0AA97NZF4_PYRO3</name>
<dbReference type="AlphaFoldDB" id="A0AA97NZF4"/>